<evidence type="ECO:0000313" key="4">
    <source>
        <dbReference type="EMBL" id="CAL6069910.1"/>
    </source>
</evidence>
<comment type="caution">
    <text evidence="2">The sequence shown here is derived from an EMBL/GenBank/DDBJ whole genome shotgun (WGS) entry which is preliminary data.</text>
</comment>
<dbReference type="InterPro" id="IPR009057">
    <property type="entry name" value="Homeodomain-like_sf"/>
</dbReference>
<dbReference type="PROSITE" id="PS50090">
    <property type="entry name" value="MYB_LIKE"/>
    <property type="match status" value="1"/>
</dbReference>
<protein>
    <submittedName>
        <fullName evidence="2">SANT/Myb domain</fullName>
    </submittedName>
    <submittedName>
        <fullName evidence="4">SANT/Myb_domain</fullName>
    </submittedName>
</protein>
<dbReference type="EMBL" id="CATOUU010000976">
    <property type="protein sequence ID" value="CAI9964421.1"/>
    <property type="molecule type" value="Genomic_DNA"/>
</dbReference>
<evidence type="ECO:0000313" key="6">
    <source>
        <dbReference type="Proteomes" id="UP001642409"/>
    </source>
</evidence>
<dbReference type="Proteomes" id="UP001642409">
    <property type="component" value="Unassembled WGS sequence"/>
</dbReference>
<keyword evidence="6" id="KW-1185">Reference proteome</keyword>
<evidence type="ECO:0000313" key="5">
    <source>
        <dbReference type="EMBL" id="CAL6098256.1"/>
    </source>
</evidence>
<dbReference type="CDD" id="cd00167">
    <property type="entry name" value="SANT"/>
    <property type="match status" value="1"/>
</dbReference>
<accession>A0AA86PT91</accession>
<dbReference type="InterPro" id="IPR001005">
    <property type="entry name" value="SANT/Myb"/>
</dbReference>
<name>A0AA86PT91_9EUKA</name>
<dbReference type="EMBL" id="CATOUU010000724">
    <property type="protein sequence ID" value="CAI9944376.1"/>
    <property type="molecule type" value="Genomic_DNA"/>
</dbReference>
<proteinExistence type="predicted"/>
<reference evidence="4 6" key="2">
    <citation type="submission" date="2024-07" db="EMBL/GenBank/DDBJ databases">
        <authorList>
            <person name="Akdeniz Z."/>
        </authorList>
    </citation>
    <scope>NUCLEOTIDE SEQUENCE [LARGE SCALE GENOMIC DNA]</scope>
</reference>
<dbReference type="AlphaFoldDB" id="A0AA86PT91"/>
<sequence>MSESEMPTKQWYEYEKSQLIDIAESYGKNRIKWKDVCMSFPGTSPHQCKVMYYTVLRRKDCPSTKFEDSAFSIPELEKLAIAYMKMREFGPELTMEDRELIYYTCFPDKAYNTIVRSTSEHMIRWRRYQYQIKIMLEGKYQLVNQQITLKLFEATKNVILNETDIGKLYTKLFGDDERLQKWKENTRTWYETVKLKELD</sequence>
<dbReference type="EMBL" id="CAXDID020000507">
    <property type="protein sequence ID" value="CAL6098256.1"/>
    <property type="molecule type" value="Genomic_DNA"/>
</dbReference>
<reference evidence="2" key="1">
    <citation type="submission" date="2023-06" db="EMBL/GenBank/DDBJ databases">
        <authorList>
            <person name="Kurt Z."/>
        </authorList>
    </citation>
    <scope>NUCLEOTIDE SEQUENCE</scope>
</reference>
<dbReference type="SUPFAM" id="SSF46689">
    <property type="entry name" value="Homeodomain-like"/>
    <property type="match status" value="1"/>
</dbReference>
<gene>
    <name evidence="2" type="ORF">HINF_LOCUS32021</name>
    <name evidence="3" type="ORF">HINF_LOCUS52066</name>
    <name evidence="4" type="ORF">HINF_LOCUS54205</name>
    <name evidence="5" type="ORF">HINF_LOCUS69521</name>
</gene>
<dbReference type="EMBL" id="CAXDID020000280">
    <property type="protein sequence ID" value="CAL6069910.1"/>
    <property type="molecule type" value="Genomic_DNA"/>
</dbReference>
<feature type="domain" description="Myb-like" evidence="1">
    <location>
        <begin position="3"/>
        <end position="56"/>
    </location>
</feature>
<organism evidence="2">
    <name type="scientific">Hexamita inflata</name>
    <dbReference type="NCBI Taxonomy" id="28002"/>
    <lineage>
        <taxon>Eukaryota</taxon>
        <taxon>Metamonada</taxon>
        <taxon>Diplomonadida</taxon>
        <taxon>Hexamitidae</taxon>
        <taxon>Hexamitinae</taxon>
        <taxon>Hexamita</taxon>
    </lineage>
</organism>
<dbReference type="Gene3D" id="1.10.10.60">
    <property type="entry name" value="Homeodomain-like"/>
    <property type="match status" value="1"/>
</dbReference>
<evidence type="ECO:0000259" key="1">
    <source>
        <dbReference type="PROSITE" id="PS50090"/>
    </source>
</evidence>
<evidence type="ECO:0000313" key="2">
    <source>
        <dbReference type="EMBL" id="CAI9944376.1"/>
    </source>
</evidence>
<evidence type="ECO:0000313" key="3">
    <source>
        <dbReference type="EMBL" id="CAI9964421.1"/>
    </source>
</evidence>